<organism evidence="2 5">
    <name type="scientific">Adineta steineri</name>
    <dbReference type="NCBI Taxonomy" id="433720"/>
    <lineage>
        <taxon>Eukaryota</taxon>
        <taxon>Metazoa</taxon>
        <taxon>Spiralia</taxon>
        <taxon>Gnathifera</taxon>
        <taxon>Rotifera</taxon>
        <taxon>Eurotatoria</taxon>
        <taxon>Bdelloidea</taxon>
        <taxon>Adinetida</taxon>
        <taxon>Adinetidae</taxon>
        <taxon>Adineta</taxon>
    </lineage>
</organism>
<sequence length="543" mass="61626">MYRLIVLLLLICLFIKQNNADFESSDIAVDTDPYASTQKCNWKKCKAHGFPNSTFGYSVDCCTLSVPLNYAQPNETINISMTRFSPGGPYASTKKNTLFVLSGGPGQSGWDLFYDTQLIPASYGITLILPDHRGTGLSTLLSCDENGSQDVNVDCIKYLKSKYGVNGLKQFSVTSAAHDLSIQIQAYKKNNPSRIAIYAVNYGTFWLNRFLLIYPNLTHSAVMDGLFHPLLSSVSRNDLGVATISYEFLKYCEQQVECGQHFPVNQQPFKMLQNILHQMDLNNQICFKKHLIKFNLNSETLRTLFFNLMANGNNYFDRTIIPAVIFRLNRCNADDVSILKHFFRVSLKATNPPSNPKNPPGFLFSNVTNFNIVESEIYLAMNESDVDNSVIKRWYNATVFAQKNPIKYNVLRSQWPKYRLDRYRYKISSYSPLLMITGQLDATLITYHAELLASITTKTRTFYEIPLAGHITSTLAQVGYTCPLQLICSWLFPSVFPKDWKNPSCIRDLPVTIDFAGETSHGRDISMKFFNISHPFGPNNYDI</sequence>
<proteinExistence type="predicted"/>
<accession>A0A815R8U8</accession>
<evidence type="ECO:0000313" key="3">
    <source>
        <dbReference type="EMBL" id="CAF1636552.1"/>
    </source>
</evidence>
<reference evidence="2" key="1">
    <citation type="submission" date="2021-02" db="EMBL/GenBank/DDBJ databases">
        <authorList>
            <person name="Nowell W R."/>
        </authorList>
    </citation>
    <scope>NUCLEOTIDE SEQUENCE</scope>
</reference>
<keyword evidence="1" id="KW-0732">Signal</keyword>
<evidence type="ECO:0000313" key="5">
    <source>
        <dbReference type="Proteomes" id="UP000663877"/>
    </source>
</evidence>
<dbReference type="InterPro" id="IPR029058">
    <property type="entry name" value="AB_hydrolase_fold"/>
</dbReference>
<feature type="signal peptide" evidence="1">
    <location>
        <begin position="1"/>
        <end position="20"/>
    </location>
</feature>
<evidence type="ECO:0000313" key="4">
    <source>
        <dbReference type="Proteomes" id="UP000663832"/>
    </source>
</evidence>
<dbReference type="EMBL" id="CAJNOM010002714">
    <property type="protein sequence ID" value="CAF1636552.1"/>
    <property type="molecule type" value="Genomic_DNA"/>
</dbReference>
<evidence type="ECO:0008006" key="6">
    <source>
        <dbReference type="Google" id="ProtNLM"/>
    </source>
</evidence>
<dbReference type="OrthoDB" id="425534at2759"/>
<dbReference type="Proteomes" id="UP000663832">
    <property type="component" value="Unassembled WGS sequence"/>
</dbReference>
<dbReference type="Gene3D" id="3.40.50.1820">
    <property type="entry name" value="alpha/beta hydrolase"/>
    <property type="match status" value="1"/>
</dbReference>
<evidence type="ECO:0000313" key="2">
    <source>
        <dbReference type="EMBL" id="CAF1473528.1"/>
    </source>
</evidence>
<dbReference type="EMBL" id="CAJNOI010002394">
    <property type="protein sequence ID" value="CAF1473528.1"/>
    <property type="molecule type" value="Genomic_DNA"/>
</dbReference>
<gene>
    <name evidence="2" type="ORF">BJG266_LOCUS41666</name>
    <name evidence="3" type="ORF">QVE165_LOCUS58541</name>
</gene>
<dbReference type="AlphaFoldDB" id="A0A815R8U8"/>
<name>A0A815R8U8_9BILA</name>
<keyword evidence="4" id="KW-1185">Reference proteome</keyword>
<protein>
    <recommendedName>
        <fullName evidence="6">AB hydrolase-1 domain-containing protein</fullName>
    </recommendedName>
</protein>
<evidence type="ECO:0000256" key="1">
    <source>
        <dbReference type="SAM" id="SignalP"/>
    </source>
</evidence>
<dbReference type="SUPFAM" id="SSF53474">
    <property type="entry name" value="alpha/beta-Hydrolases"/>
    <property type="match status" value="1"/>
</dbReference>
<dbReference type="Proteomes" id="UP000663877">
    <property type="component" value="Unassembled WGS sequence"/>
</dbReference>
<comment type="caution">
    <text evidence="2">The sequence shown here is derived from an EMBL/GenBank/DDBJ whole genome shotgun (WGS) entry which is preliminary data.</text>
</comment>
<feature type="chain" id="PRO_5036228731" description="AB hydrolase-1 domain-containing protein" evidence="1">
    <location>
        <begin position="21"/>
        <end position="543"/>
    </location>
</feature>